<gene>
    <name evidence="4" type="ORF">L207DRAFT_400590</name>
</gene>
<evidence type="ECO:0000256" key="1">
    <source>
        <dbReference type="ARBA" id="ARBA00006328"/>
    </source>
</evidence>
<accession>A0A2J6S5G1</accession>
<dbReference type="InterPro" id="IPR008030">
    <property type="entry name" value="NmrA-like"/>
</dbReference>
<dbReference type="Gene3D" id="3.40.50.720">
    <property type="entry name" value="NAD(P)-binding Rossmann-like Domain"/>
    <property type="match status" value="1"/>
</dbReference>
<dbReference type="Proteomes" id="UP000235786">
    <property type="component" value="Unassembled WGS sequence"/>
</dbReference>
<dbReference type="InterPro" id="IPR036291">
    <property type="entry name" value="NAD(P)-bd_dom_sf"/>
</dbReference>
<protein>
    <submittedName>
        <fullName evidence="4">NAD(P)-binding protein</fullName>
    </submittedName>
</protein>
<dbReference type="EMBL" id="KZ613939">
    <property type="protein sequence ID" value="PMD46004.1"/>
    <property type="molecule type" value="Genomic_DNA"/>
</dbReference>
<dbReference type="GO" id="GO:0005634">
    <property type="term" value="C:nucleus"/>
    <property type="evidence" value="ECO:0007669"/>
    <property type="project" value="TreeGrafter"/>
</dbReference>
<dbReference type="InterPro" id="IPR051164">
    <property type="entry name" value="NmrA-like_oxidored"/>
</dbReference>
<keyword evidence="2" id="KW-0521">NADP</keyword>
<feature type="domain" description="NmrA-like" evidence="3">
    <location>
        <begin position="1"/>
        <end position="289"/>
    </location>
</feature>
<keyword evidence="5" id="KW-1185">Reference proteome</keyword>
<feature type="non-terminal residue" evidence="4">
    <location>
        <position position="1"/>
    </location>
</feature>
<dbReference type="PANTHER" id="PTHR42748:SF29">
    <property type="entry name" value="NMRA-LIKE DOMAIN-CONTAINING PROTEIN"/>
    <property type="match status" value="1"/>
</dbReference>
<evidence type="ECO:0000259" key="3">
    <source>
        <dbReference type="Pfam" id="PF05368"/>
    </source>
</evidence>
<comment type="similarity">
    <text evidence="1">Belongs to the NmrA-type oxidoreductase family.</text>
</comment>
<dbReference type="AlphaFoldDB" id="A0A2J6S5G1"/>
<sequence length="292" mass="31950">NWKVRAITRNPTSEIAQALSARGSEVVRADLGDPASLTAAFANVDAIFLNTNFFEVFFQEKAALEAEGKDIAAASQTAFEAETTWGKNAADAAAAIPTLERIVFSILPSAVVDGKKTRSLHSETKAWTAAYIEREHPTLAKKLSLIFPGAYNTNQLFVPVEDQASGKCNFYVPVLPEKHMPIIDPTKSIGPFVRVLIEDEPPGIKLLAYDTDSNLTIADAVETWSRATGREGVLVTVSTDFAHSLGAPWEFLDVVNVVNERDYIGLHPEGIIHPSQLKAKVQTKSFEQWLKD</sequence>
<feature type="non-terminal residue" evidence="4">
    <location>
        <position position="292"/>
    </location>
</feature>
<evidence type="ECO:0000313" key="5">
    <source>
        <dbReference type="Proteomes" id="UP000235786"/>
    </source>
</evidence>
<evidence type="ECO:0000313" key="4">
    <source>
        <dbReference type="EMBL" id="PMD46004.1"/>
    </source>
</evidence>
<name>A0A2J6S5G1_HYAVF</name>
<dbReference type="OrthoDB" id="3358371at2759"/>
<dbReference type="SUPFAM" id="SSF51735">
    <property type="entry name" value="NAD(P)-binding Rossmann-fold domains"/>
    <property type="match status" value="1"/>
</dbReference>
<proteinExistence type="inferred from homology"/>
<dbReference type="Pfam" id="PF05368">
    <property type="entry name" value="NmrA"/>
    <property type="match status" value="1"/>
</dbReference>
<dbReference type="STRING" id="1149755.A0A2J6S5G1"/>
<dbReference type="Gene3D" id="3.90.25.10">
    <property type="entry name" value="UDP-galactose 4-epimerase, domain 1"/>
    <property type="match status" value="1"/>
</dbReference>
<reference evidence="4 5" key="1">
    <citation type="submission" date="2016-04" db="EMBL/GenBank/DDBJ databases">
        <title>A degradative enzymes factory behind the ericoid mycorrhizal symbiosis.</title>
        <authorList>
            <consortium name="DOE Joint Genome Institute"/>
            <person name="Martino E."/>
            <person name="Morin E."/>
            <person name="Grelet G."/>
            <person name="Kuo A."/>
            <person name="Kohler A."/>
            <person name="Daghino S."/>
            <person name="Barry K."/>
            <person name="Choi C."/>
            <person name="Cichocki N."/>
            <person name="Clum A."/>
            <person name="Copeland A."/>
            <person name="Hainaut M."/>
            <person name="Haridas S."/>
            <person name="Labutti K."/>
            <person name="Lindquist E."/>
            <person name="Lipzen A."/>
            <person name="Khouja H.-R."/>
            <person name="Murat C."/>
            <person name="Ohm R."/>
            <person name="Olson A."/>
            <person name="Spatafora J."/>
            <person name="Veneault-Fourrey C."/>
            <person name="Henrissat B."/>
            <person name="Grigoriev I."/>
            <person name="Martin F."/>
            <person name="Perotto S."/>
        </authorList>
    </citation>
    <scope>NUCLEOTIDE SEQUENCE [LARGE SCALE GENOMIC DNA]</scope>
    <source>
        <strain evidence="4 5">F</strain>
    </source>
</reference>
<dbReference type="PANTHER" id="PTHR42748">
    <property type="entry name" value="NITROGEN METABOLITE REPRESSION PROTEIN NMRA FAMILY MEMBER"/>
    <property type="match status" value="1"/>
</dbReference>
<organism evidence="4 5">
    <name type="scientific">Hyaloscypha variabilis (strain UAMH 11265 / GT02V1 / F)</name>
    <name type="common">Meliniomyces variabilis</name>
    <dbReference type="NCBI Taxonomy" id="1149755"/>
    <lineage>
        <taxon>Eukaryota</taxon>
        <taxon>Fungi</taxon>
        <taxon>Dikarya</taxon>
        <taxon>Ascomycota</taxon>
        <taxon>Pezizomycotina</taxon>
        <taxon>Leotiomycetes</taxon>
        <taxon>Helotiales</taxon>
        <taxon>Hyaloscyphaceae</taxon>
        <taxon>Hyaloscypha</taxon>
        <taxon>Hyaloscypha variabilis</taxon>
    </lineage>
</organism>
<evidence type="ECO:0000256" key="2">
    <source>
        <dbReference type="ARBA" id="ARBA00022857"/>
    </source>
</evidence>